<dbReference type="AlphaFoldDB" id="A0AAP2Z0S6"/>
<dbReference type="PROSITE" id="PS50093">
    <property type="entry name" value="PKD"/>
    <property type="match status" value="1"/>
</dbReference>
<dbReference type="InterPro" id="IPR022409">
    <property type="entry name" value="PKD/Chitinase_dom"/>
</dbReference>
<comment type="caution">
    <text evidence="5">The sequence shown here is derived from an EMBL/GenBank/DDBJ whole genome shotgun (WGS) entry which is preliminary data.</text>
</comment>
<gene>
    <name evidence="6" type="ORF">OB955_05955</name>
    <name evidence="5" type="ORF">OB960_17200</name>
</gene>
<dbReference type="Pfam" id="PF18911">
    <property type="entry name" value="PKD_4"/>
    <property type="match status" value="1"/>
</dbReference>
<reference evidence="5 7" key="1">
    <citation type="submission" date="2022-09" db="EMBL/GenBank/DDBJ databases">
        <title>Enrichment on poylsaccharides allowed isolation of novel metabolic and taxonomic groups of Haloarchaea.</title>
        <authorList>
            <person name="Sorokin D.Y."/>
            <person name="Elcheninov A.G."/>
            <person name="Khizhniak T.V."/>
            <person name="Kolganova T.V."/>
            <person name="Kublanov I.V."/>
        </authorList>
    </citation>
    <scope>NUCLEOTIDE SEQUENCE</scope>
    <source>
        <strain evidence="6 7">AArc-m2/3/4</strain>
        <strain evidence="5">AArc-xg1-1</strain>
    </source>
</reference>
<dbReference type="EMBL" id="JAOPKB010000002">
    <property type="protein sequence ID" value="MCU4972278.1"/>
    <property type="molecule type" value="Genomic_DNA"/>
</dbReference>
<dbReference type="PROSITE" id="PS00659">
    <property type="entry name" value="GLYCOSYL_HYDROL_F5"/>
    <property type="match status" value="1"/>
</dbReference>
<dbReference type="PROSITE" id="PS51318">
    <property type="entry name" value="TAT"/>
    <property type="match status" value="1"/>
</dbReference>
<dbReference type="SUPFAM" id="SSF49299">
    <property type="entry name" value="PKD domain"/>
    <property type="match status" value="1"/>
</dbReference>
<evidence type="ECO:0000256" key="2">
    <source>
        <dbReference type="ARBA" id="ARBA00023295"/>
    </source>
</evidence>
<evidence type="ECO:0000256" key="3">
    <source>
        <dbReference type="SAM" id="MobiDB-lite"/>
    </source>
</evidence>
<keyword evidence="2" id="KW-0326">Glycosidase</keyword>
<sequence>MVDDGDSHGSGRSGRERPPAHGHDLSRRRVLQATGLTVGGLALTGLTGSVSAVGDPTPRLHTEGRWIRDPDGNDVTPRGFATASLDFLADHHPRTQTEILEHATDGEQWHPNTIRLPITEHAVVDHGMDYIVDELLRPAVDLLEDRGVYAVIDFHMIRPYADAEGCAEDMVDDGWADSTDDLGFEADVGTDEMMTEFWSAVAPEFADEEHVLFELFNEPTVPVTWGQYGEYGEQVESREDSWLLWRDVAQPWVDLVRSHAPETPIIIGSPDWTSETQFAPDHPFEGENLIYASHIYPANGHPDEFDDEYGAPAEDVPVICTEFGWDPDEEFEETVEYGTTSEWGEDFREWMDSYENMGWFAWCFDDSWAPTFFDSPDEGAGEPWTLKDDYDQEGWYIRQWLEEAADGESGGGNGGDDGGDDGNGDDGDGDDGGNDGDDGSYIAEVDPSTTEASTGESITFEPEDTSGDDNWIDSLEWDFGDGTTASGWWAQHAYDTAGSYTVGLTATNNEGTATTHEITVTIS</sequence>
<dbReference type="Pfam" id="PF00150">
    <property type="entry name" value="Cellulase"/>
    <property type="match status" value="1"/>
</dbReference>
<name>A0AAP2Z0S6_9EURY</name>
<dbReference type="InterPro" id="IPR018087">
    <property type="entry name" value="Glyco_hydro_5_CS"/>
</dbReference>
<feature type="region of interest" description="Disordered" evidence="3">
    <location>
        <begin position="1"/>
        <end position="27"/>
    </location>
</feature>
<evidence type="ECO:0000313" key="6">
    <source>
        <dbReference type="EMBL" id="MCU4972278.1"/>
    </source>
</evidence>
<evidence type="ECO:0000313" key="8">
    <source>
        <dbReference type="Proteomes" id="UP001321018"/>
    </source>
</evidence>
<dbReference type="GO" id="GO:0004553">
    <property type="term" value="F:hydrolase activity, hydrolyzing O-glycosyl compounds"/>
    <property type="evidence" value="ECO:0007669"/>
    <property type="project" value="InterPro"/>
</dbReference>
<dbReference type="PANTHER" id="PTHR34142">
    <property type="entry name" value="ENDO-BETA-1,4-GLUCANASE A"/>
    <property type="match status" value="1"/>
</dbReference>
<dbReference type="SMART" id="SM00089">
    <property type="entry name" value="PKD"/>
    <property type="match status" value="1"/>
</dbReference>
<keyword evidence="7" id="KW-1185">Reference proteome</keyword>
<dbReference type="GO" id="GO:0000272">
    <property type="term" value="P:polysaccharide catabolic process"/>
    <property type="evidence" value="ECO:0007669"/>
    <property type="project" value="InterPro"/>
</dbReference>
<dbReference type="Proteomes" id="UP001321018">
    <property type="component" value="Unassembled WGS sequence"/>
</dbReference>
<dbReference type="InterPro" id="IPR006311">
    <property type="entry name" value="TAT_signal"/>
</dbReference>
<dbReference type="InterPro" id="IPR017853">
    <property type="entry name" value="GH"/>
</dbReference>
<dbReference type="Gene3D" id="3.20.20.80">
    <property type="entry name" value="Glycosidases"/>
    <property type="match status" value="1"/>
</dbReference>
<feature type="region of interest" description="Disordered" evidence="3">
    <location>
        <begin position="404"/>
        <end position="471"/>
    </location>
</feature>
<proteinExistence type="predicted"/>
<feature type="compositionally biased region" description="Acidic residues" evidence="3">
    <location>
        <begin position="417"/>
        <end position="438"/>
    </location>
</feature>
<accession>A0AAP2Z0S6</accession>
<feature type="compositionally biased region" description="Basic and acidic residues" evidence="3">
    <location>
        <begin position="58"/>
        <end position="71"/>
    </location>
</feature>
<dbReference type="Gene3D" id="2.60.40.10">
    <property type="entry name" value="Immunoglobulins"/>
    <property type="match status" value="1"/>
</dbReference>
<evidence type="ECO:0000313" key="7">
    <source>
        <dbReference type="Proteomes" id="UP001320972"/>
    </source>
</evidence>
<dbReference type="Proteomes" id="UP001320972">
    <property type="component" value="Unassembled WGS sequence"/>
</dbReference>
<dbReference type="InterPro" id="IPR000601">
    <property type="entry name" value="PKD_dom"/>
</dbReference>
<feature type="compositionally biased region" description="Polar residues" evidence="3">
    <location>
        <begin position="447"/>
        <end position="457"/>
    </location>
</feature>
<dbReference type="SUPFAM" id="SSF51445">
    <property type="entry name" value="(Trans)glycosidases"/>
    <property type="match status" value="1"/>
</dbReference>
<dbReference type="InterPro" id="IPR035986">
    <property type="entry name" value="PKD_dom_sf"/>
</dbReference>
<dbReference type="RefSeq" id="WP_338004944.1">
    <property type="nucleotide sequence ID" value="NZ_JAOPKA010000013.1"/>
</dbReference>
<dbReference type="CDD" id="cd00146">
    <property type="entry name" value="PKD"/>
    <property type="match status" value="1"/>
</dbReference>
<evidence type="ECO:0000259" key="4">
    <source>
        <dbReference type="PROSITE" id="PS50093"/>
    </source>
</evidence>
<evidence type="ECO:0000256" key="1">
    <source>
        <dbReference type="ARBA" id="ARBA00022801"/>
    </source>
</evidence>
<keyword evidence="1" id="KW-0378">Hydrolase</keyword>
<dbReference type="PANTHER" id="PTHR34142:SF1">
    <property type="entry name" value="GLYCOSIDE HYDROLASE FAMILY 5 DOMAIN-CONTAINING PROTEIN"/>
    <property type="match status" value="1"/>
</dbReference>
<organism evidence="5 8">
    <name type="scientific">Natronoglomus mannanivorans</name>
    <dbReference type="NCBI Taxonomy" id="2979990"/>
    <lineage>
        <taxon>Archaea</taxon>
        <taxon>Methanobacteriati</taxon>
        <taxon>Methanobacteriota</taxon>
        <taxon>Stenosarchaea group</taxon>
        <taxon>Halobacteria</taxon>
        <taxon>Halobacteriales</taxon>
        <taxon>Natrialbaceae</taxon>
        <taxon>Natronoglomus</taxon>
    </lineage>
</organism>
<feature type="compositionally biased region" description="Acidic residues" evidence="3">
    <location>
        <begin position="461"/>
        <end position="471"/>
    </location>
</feature>
<dbReference type="InterPro" id="IPR013783">
    <property type="entry name" value="Ig-like_fold"/>
</dbReference>
<evidence type="ECO:0000313" key="5">
    <source>
        <dbReference type="EMBL" id="MCU4743126.1"/>
    </source>
</evidence>
<feature type="region of interest" description="Disordered" evidence="3">
    <location>
        <begin position="47"/>
        <end position="74"/>
    </location>
</feature>
<feature type="domain" description="PKD" evidence="4">
    <location>
        <begin position="441"/>
        <end position="523"/>
    </location>
</feature>
<dbReference type="InterPro" id="IPR001547">
    <property type="entry name" value="Glyco_hydro_5"/>
</dbReference>
<protein>
    <submittedName>
        <fullName evidence="5">Cellulase family glycosylhydrolase</fullName>
    </submittedName>
</protein>
<dbReference type="EMBL" id="JAOPKA010000013">
    <property type="protein sequence ID" value="MCU4743126.1"/>
    <property type="molecule type" value="Genomic_DNA"/>
</dbReference>